<sequence>AATAKTLLFFSFRFQFRLRRAREKTQKSYSARKKPVGRVLRRILRKREDFRIFGTLLCNKMLLFFLISIFTVWPLNCIIIGGDDIISRVRNRETNANRVCW</sequence>
<evidence type="ECO:0000313" key="3">
    <source>
        <dbReference type="Proteomes" id="UP001059596"/>
    </source>
</evidence>
<protein>
    <submittedName>
        <fullName evidence="2">Uncharacterized protein</fullName>
    </submittedName>
</protein>
<gene>
    <name evidence="2" type="ORF">M5D96_012333</name>
</gene>
<comment type="caution">
    <text evidence="2">The sequence shown here is derived from an EMBL/GenBank/DDBJ whole genome shotgun (WGS) entry which is preliminary data.</text>
</comment>
<feature type="non-terminal residue" evidence="2">
    <location>
        <position position="101"/>
    </location>
</feature>
<keyword evidence="1" id="KW-0472">Membrane</keyword>
<keyword evidence="1" id="KW-0812">Transmembrane</keyword>
<feature type="transmembrane region" description="Helical" evidence="1">
    <location>
        <begin position="50"/>
        <end position="73"/>
    </location>
</feature>
<accession>A0A9Q0BJI4</accession>
<keyword evidence="1" id="KW-1133">Transmembrane helix</keyword>
<organism evidence="2 3">
    <name type="scientific">Drosophila gunungcola</name>
    <name type="common">fruit fly</name>
    <dbReference type="NCBI Taxonomy" id="103775"/>
    <lineage>
        <taxon>Eukaryota</taxon>
        <taxon>Metazoa</taxon>
        <taxon>Ecdysozoa</taxon>
        <taxon>Arthropoda</taxon>
        <taxon>Hexapoda</taxon>
        <taxon>Insecta</taxon>
        <taxon>Pterygota</taxon>
        <taxon>Neoptera</taxon>
        <taxon>Endopterygota</taxon>
        <taxon>Diptera</taxon>
        <taxon>Brachycera</taxon>
        <taxon>Muscomorpha</taxon>
        <taxon>Ephydroidea</taxon>
        <taxon>Drosophilidae</taxon>
        <taxon>Drosophila</taxon>
        <taxon>Sophophora</taxon>
    </lineage>
</organism>
<evidence type="ECO:0000256" key="1">
    <source>
        <dbReference type="SAM" id="Phobius"/>
    </source>
</evidence>
<name>A0A9Q0BJI4_9MUSC</name>
<reference evidence="2" key="1">
    <citation type="journal article" date="2023" name="Genome Biol. Evol.">
        <title>Long-read-based Genome Assembly of Drosophila gunungcola Reveals Fewer Chemosensory Genes in Flower-breeding Species.</title>
        <authorList>
            <person name="Negi A."/>
            <person name="Liao B.Y."/>
            <person name="Yeh S.D."/>
        </authorList>
    </citation>
    <scope>NUCLEOTIDE SEQUENCE</scope>
    <source>
        <strain evidence="2">Sukarami</strain>
    </source>
</reference>
<keyword evidence="3" id="KW-1185">Reference proteome</keyword>
<dbReference type="Proteomes" id="UP001059596">
    <property type="component" value="Unassembled WGS sequence"/>
</dbReference>
<dbReference type="AlphaFoldDB" id="A0A9Q0BJI4"/>
<dbReference type="EMBL" id="JAMKOV010000057">
    <property type="protein sequence ID" value="KAI8034817.1"/>
    <property type="molecule type" value="Genomic_DNA"/>
</dbReference>
<evidence type="ECO:0000313" key="2">
    <source>
        <dbReference type="EMBL" id="KAI8034817.1"/>
    </source>
</evidence>
<proteinExistence type="predicted"/>